<dbReference type="STRING" id="1856405.BFC17_03395"/>
<dbReference type="Gene3D" id="3.40.50.150">
    <property type="entry name" value="Vaccinia Virus protein VP39"/>
    <property type="match status" value="1"/>
</dbReference>
<dbReference type="Proteomes" id="UP000176037">
    <property type="component" value="Unassembled WGS sequence"/>
</dbReference>
<accession>A0A1E8FBN2</accession>
<feature type="domain" description="Methyltransferase" evidence="1">
    <location>
        <begin position="206"/>
        <end position="304"/>
    </location>
</feature>
<evidence type="ECO:0000313" key="2">
    <source>
        <dbReference type="EMBL" id="OFI33319.1"/>
    </source>
</evidence>
<reference evidence="2 3" key="1">
    <citation type="submission" date="2016-09" db="EMBL/GenBank/DDBJ databases">
        <title>Alteromonas lipolytica, a new species isolated from sea water.</title>
        <authorList>
            <person name="Wu Y.-H."/>
            <person name="Cheng H."/>
            <person name="Xu X.-W."/>
        </authorList>
    </citation>
    <scope>NUCLEOTIDE SEQUENCE [LARGE SCALE GENOMIC DNA]</scope>
    <source>
        <strain evidence="2 3">JW12</strain>
    </source>
</reference>
<organism evidence="2 3">
    <name type="scientific">Alteromonas lipolytica</name>
    <dbReference type="NCBI Taxonomy" id="1856405"/>
    <lineage>
        <taxon>Bacteria</taxon>
        <taxon>Pseudomonadati</taxon>
        <taxon>Pseudomonadota</taxon>
        <taxon>Gammaproteobacteria</taxon>
        <taxon>Alteromonadales</taxon>
        <taxon>Alteromonadaceae</taxon>
        <taxon>Alteromonas/Salinimonas group</taxon>
        <taxon>Alteromonas</taxon>
    </lineage>
</organism>
<protein>
    <submittedName>
        <fullName evidence="2">SAM-dependent methyltransferase</fullName>
    </submittedName>
</protein>
<proteinExistence type="predicted"/>
<dbReference type="GO" id="GO:0008168">
    <property type="term" value="F:methyltransferase activity"/>
    <property type="evidence" value="ECO:0007669"/>
    <property type="project" value="UniProtKB-KW"/>
</dbReference>
<dbReference type="OrthoDB" id="9760689at2"/>
<dbReference type="PANTHER" id="PTHR43591">
    <property type="entry name" value="METHYLTRANSFERASE"/>
    <property type="match status" value="1"/>
</dbReference>
<dbReference type="CDD" id="cd02440">
    <property type="entry name" value="AdoMet_MTases"/>
    <property type="match status" value="1"/>
</dbReference>
<dbReference type="GO" id="GO:0032259">
    <property type="term" value="P:methylation"/>
    <property type="evidence" value="ECO:0007669"/>
    <property type="project" value="UniProtKB-KW"/>
</dbReference>
<dbReference type="SUPFAM" id="SSF53335">
    <property type="entry name" value="S-adenosyl-L-methionine-dependent methyltransferases"/>
    <property type="match status" value="1"/>
</dbReference>
<name>A0A1E8FBN2_9ALTE</name>
<dbReference type="InterPro" id="IPR041698">
    <property type="entry name" value="Methyltransf_25"/>
</dbReference>
<keyword evidence="2" id="KW-0489">Methyltransferase</keyword>
<dbReference type="EMBL" id="MJIC01000015">
    <property type="protein sequence ID" value="OFI33319.1"/>
    <property type="molecule type" value="Genomic_DNA"/>
</dbReference>
<evidence type="ECO:0000313" key="3">
    <source>
        <dbReference type="Proteomes" id="UP000176037"/>
    </source>
</evidence>
<sequence>MSSNRKVLPTWDKVGKHALFPEAKHDEIARFNFLANLNNHLSGQVLPGVKEAYEQNALPAFRAEHGREPESRHEVREMMKKQPFYQLWSALRRSTMECRQQAGRSLVLRQIDRINAAAAELNNGAETLVLNPETQIPDYVTVVDTHCMPGSYHTSVVEGDVSAGANYDSGLFVTTVGQLGSMTDGGGRAICDWLKKDHADFKPKRILDIGCTIGHNVVPIGQAFPDAEIIAIDVSAPVLRYGHARAKSLGVNNITFMQVNAEDLSQFADESFDLITTSMVLHELSAQSMPKILSEISRLLVPGGLSLHLEQPQYSGRPVFEQFIRDWDTWNNNEPFWGAMHDVDLVGMIDSTGLPSDLQFSAAVTAKVDESIFPKTETGDKTEDYGRAAAWNVFGAWKPAEAAKQESVA</sequence>
<evidence type="ECO:0000259" key="1">
    <source>
        <dbReference type="Pfam" id="PF13649"/>
    </source>
</evidence>
<dbReference type="Pfam" id="PF13649">
    <property type="entry name" value="Methyltransf_25"/>
    <property type="match status" value="1"/>
</dbReference>
<dbReference type="RefSeq" id="WP_070177695.1">
    <property type="nucleotide sequence ID" value="NZ_BMJR01000002.1"/>
</dbReference>
<keyword evidence="2" id="KW-0808">Transferase</keyword>
<comment type="caution">
    <text evidence="2">The sequence shown here is derived from an EMBL/GenBank/DDBJ whole genome shotgun (WGS) entry which is preliminary data.</text>
</comment>
<dbReference type="InterPro" id="IPR029063">
    <property type="entry name" value="SAM-dependent_MTases_sf"/>
</dbReference>
<gene>
    <name evidence="2" type="ORF">BFC17_03395</name>
</gene>
<keyword evidence="3" id="KW-1185">Reference proteome</keyword>
<dbReference type="PANTHER" id="PTHR43591:SF24">
    <property type="entry name" value="2-METHOXY-6-POLYPRENYL-1,4-BENZOQUINOL METHYLASE, MITOCHONDRIAL"/>
    <property type="match status" value="1"/>
</dbReference>
<dbReference type="AlphaFoldDB" id="A0A1E8FBN2"/>